<reference evidence="2" key="1">
    <citation type="journal article" date="2023" name="G3 (Bethesda)">
        <title>A reference genome for the long-term kleptoplast-retaining sea slug Elysia crispata morphotype clarki.</title>
        <authorList>
            <person name="Eastman K.E."/>
            <person name="Pendleton A.L."/>
            <person name="Shaikh M.A."/>
            <person name="Suttiyut T."/>
            <person name="Ogas R."/>
            <person name="Tomko P."/>
            <person name="Gavelis G."/>
            <person name="Widhalm J.R."/>
            <person name="Wisecaver J.H."/>
        </authorList>
    </citation>
    <scope>NUCLEOTIDE SEQUENCE</scope>
    <source>
        <strain evidence="2">ECLA1</strain>
    </source>
</reference>
<accession>A0AAE0XYY0</accession>
<comment type="caution">
    <text evidence="2">The sequence shown here is derived from an EMBL/GenBank/DDBJ whole genome shotgun (WGS) entry which is preliminary data.</text>
</comment>
<gene>
    <name evidence="2" type="ORF">RRG08_057888</name>
</gene>
<evidence type="ECO:0000313" key="3">
    <source>
        <dbReference type="Proteomes" id="UP001283361"/>
    </source>
</evidence>
<dbReference type="AlphaFoldDB" id="A0AAE0XYY0"/>
<feature type="region of interest" description="Disordered" evidence="1">
    <location>
        <begin position="1"/>
        <end position="26"/>
    </location>
</feature>
<dbReference type="Proteomes" id="UP001283361">
    <property type="component" value="Unassembled WGS sequence"/>
</dbReference>
<feature type="compositionally biased region" description="Low complexity" evidence="1">
    <location>
        <begin position="1"/>
        <end position="16"/>
    </location>
</feature>
<feature type="compositionally biased region" description="Low complexity" evidence="1">
    <location>
        <begin position="117"/>
        <end position="127"/>
    </location>
</feature>
<feature type="compositionally biased region" description="Low complexity" evidence="1">
    <location>
        <begin position="278"/>
        <end position="387"/>
    </location>
</feature>
<name>A0AAE0XYY0_9GAST</name>
<evidence type="ECO:0000256" key="1">
    <source>
        <dbReference type="SAM" id="MobiDB-lite"/>
    </source>
</evidence>
<feature type="region of interest" description="Disordered" evidence="1">
    <location>
        <begin position="243"/>
        <end position="395"/>
    </location>
</feature>
<feature type="compositionally biased region" description="Polar residues" evidence="1">
    <location>
        <begin position="262"/>
        <end position="277"/>
    </location>
</feature>
<feature type="region of interest" description="Disordered" evidence="1">
    <location>
        <begin position="104"/>
        <end position="155"/>
    </location>
</feature>
<keyword evidence="3" id="KW-1185">Reference proteome</keyword>
<organism evidence="2 3">
    <name type="scientific">Elysia crispata</name>
    <name type="common">lettuce slug</name>
    <dbReference type="NCBI Taxonomy" id="231223"/>
    <lineage>
        <taxon>Eukaryota</taxon>
        <taxon>Metazoa</taxon>
        <taxon>Spiralia</taxon>
        <taxon>Lophotrochozoa</taxon>
        <taxon>Mollusca</taxon>
        <taxon>Gastropoda</taxon>
        <taxon>Heterobranchia</taxon>
        <taxon>Euthyneura</taxon>
        <taxon>Panpulmonata</taxon>
        <taxon>Sacoglossa</taxon>
        <taxon>Placobranchoidea</taxon>
        <taxon>Plakobranchidae</taxon>
        <taxon>Elysia</taxon>
    </lineage>
</organism>
<evidence type="ECO:0000313" key="2">
    <source>
        <dbReference type="EMBL" id="KAK3726990.1"/>
    </source>
</evidence>
<protein>
    <submittedName>
        <fullName evidence="2">Uncharacterized protein</fullName>
    </submittedName>
</protein>
<feature type="compositionally biased region" description="Basic residues" evidence="1">
    <location>
        <begin position="139"/>
        <end position="149"/>
    </location>
</feature>
<sequence length="480" mass="50354">MTLTNTNTENQTTQQLSIPPGGQPPNYTHCNLETDHAYDATLEVRGQGPNENVQRRGVLTTRHRFPIAPGFLNLTERSHTTLTVHLPKLIFYDGPETSREVRIKRIPKTKNTGTPSKNTGNKNKNIGIQGGGGTPYIKPKGRGRRKRRRREDSSHVTNVLLLHSVTSQSYNESYSHILTPMENGSQSMATWQMMSETIVGGAGSQHSSKTEYGDTGLIHDEESIQAEANGEDLLVGNDLLSLPVNPEFDDQTEATKSRGKRQIQNASTTPAGNTATSAAPVGTTSTVPTPASTTSTSSTPAGNVATSAASVGTTSTVPTPASTTSTSSTPAGNVATSAASVGTTSTVPTPASTTSTSSTPVGNASTTTSSGRRMTTTAGAAGKIATTPSTGALTCSGTGQPDGVLVWRDSQGSDGQLVIGEAPNAALEPNTEYQVTVYLLEQTSNNWIKYSCLALTAKTLALPAAPEERACGKRLLLALW</sequence>
<dbReference type="EMBL" id="JAWDGP010007266">
    <property type="protein sequence ID" value="KAK3726990.1"/>
    <property type="molecule type" value="Genomic_DNA"/>
</dbReference>
<proteinExistence type="predicted"/>